<feature type="transmembrane region" description="Helical" evidence="1">
    <location>
        <begin position="120"/>
        <end position="142"/>
    </location>
</feature>
<evidence type="ECO:0000256" key="1">
    <source>
        <dbReference type="SAM" id="Phobius"/>
    </source>
</evidence>
<proteinExistence type="predicted"/>
<dbReference type="EMBL" id="JAAEAA010000001">
    <property type="protein sequence ID" value="NDK54469.1"/>
    <property type="molecule type" value="Genomic_DNA"/>
</dbReference>
<organism evidence="2 3">
    <name type="scientific">Pontibacter fetidus</name>
    <dbReference type="NCBI Taxonomy" id="2700082"/>
    <lineage>
        <taxon>Bacteria</taxon>
        <taxon>Pseudomonadati</taxon>
        <taxon>Bacteroidota</taxon>
        <taxon>Cytophagia</taxon>
        <taxon>Cytophagales</taxon>
        <taxon>Hymenobacteraceae</taxon>
        <taxon>Pontibacter</taxon>
    </lineage>
</organism>
<dbReference type="RefSeq" id="WP_162344517.1">
    <property type="nucleotide sequence ID" value="NZ_JAAEAA010000001.1"/>
</dbReference>
<dbReference type="Pfam" id="PF06210">
    <property type="entry name" value="DUF1003"/>
    <property type="match status" value="1"/>
</dbReference>
<dbReference type="PANTHER" id="PTHR41386">
    <property type="entry name" value="INTEGRAL MEMBRANE PROTEIN-RELATED"/>
    <property type="match status" value="1"/>
</dbReference>
<dbReference type="InterPro" id="IPR010406">
    <property type="entry name" value="DUF1003"/>
</dbReference>
<keyword evidence="3" id="KW-1185">Reference proteome</keyword>
<accession>A0A6B2GU76</accession>
<dbReference type="AlphaFoldDB" id="A0A6B2GU76"/>
<keyword evidence="1" id="KW-0812">Transmembrane</keyword>
<reference evidence="2 3" key="1">
    <citation type="submission" date="2020-01" db="EMBL/GenBank/DDBJ databases">
        <authorList>
            <person name="Kim M.K."/>
        </authorList>
    </citation>
    <scope>NUCLEOTIDE SEQUENCE [LARGE SCALE GENOMIC DNA]</scope>
    <source>
        <strain evidence="2 3">BT213</strain>
    </source>
</reference>
<comment type="caution">
    <text evidence="2">The sequence shown here is derived from an EMBL/GenBank/DDBJ whole genome shotgun (WGS) entry which is preliminary data.</text>
</comment>
<evidence type="ECO:0000313" key="2">
    <source>
        <dbReference type="EMBL" id="NDK54469.1"/>
    </source>
</evidence>
<sequence length="239" mass="27609">MKTHRNNTAVCQITGKHLPMQQLVSGVGIRKSILDLIKADHPDFDEKGLISIAVLNQYRNKYLENMLTSEMGELSVLEKEVIQSINQHELLSSNIETELSENLTFGERVSDKIASFGGSWTFILIFFSFLFIWMAINIYFVANRPFDPYPFILLNLILSCLAAIQAPIIMMSQNRKEAKDRQRSEYDYQVNLKAELEIRLLHEKIDHLIINQNQRLIEIQQIQVDLLEDIMVGLKSKKN</sequence>
<keyword evidence="1" id="KW-1133">Transmembrane helix</keyword>
<protein>
    <submittedName>
        <fullName evidence="2">DUF1003 domain-containing protein</fullName>
    </submittedName>
</protein>
<evidence type="ECO:0000313" key="3">
    <source>
        <dbReference type="Proteomes" id="UP000478546"/>
    </source>
</evidence>
<dbReference type="PANTHER" id="PTHR41386:SF1">
    <property type="entry name" value="MEMBRANE PROTEIN"/>
    <property type="match status" value="1"/>
</dbReference>
<feature type="transmembrane region" description="Helical" evidence="1">
    <location>
        <begin position="148"/>
        <end position="171"/>
    </location>
</feature>
<name>A0A6B2GU76_9BACT</name>
<gene>
    <name evidence="2" type="ORF">GWO68_00935</name>
</gene>
<dbReference type="Proteomes" id="UP000478546">
    <property type="component" value="Unassembled WGS sequence"/>
</dbReference>
<keyword evidence="1" id="KW-0472">Membrane</keyword>